<dbReference type="PANTHER" id="PTHR12526">
    <property type="entry name" value="GLYCOSYLTRANSFERASE"/>
    <property type="match status" value="1"/>
</dbReference>
<dbReference type="AlphaFoldDB" id="A0A9D2A8K1"/>
<evidence type="ECO:0000259" key="1">
    <source>
        <dbReference type="Pfam" id="PF00534"/>
    </source>
</evidence>
<proteinExistence type="predicted"/>
<gene>
    <name evidence="2" type="ORF">H9819_04805</name>
</gene>
<evidence type="ECO:0000313" key="2">
    <source>
        <dbReference type="EMBL" id="HIZ01560.1"/>
    </source>
</evidence>
<dbReference type="CDD" id="cd03801">
    <property type="entry name" value="GT4_PimA-like"/>
    <property type="match status" value="1"/>
</dbReference>
<name>A0A9D2A8K1_9BACE</name>
<reference evidence="2" key="1">
    <citation type="journal article" date="2021" name="PeerJ">
        <title>Extensive microbial diversity within the chicken gut microbiome revealed by metagenomics and culture.</title>
        <authorList>
            <person name="Gilroy R."/>
            <person name="Ravi A."/>
            <person name="Getino M."/>
            <person name="Pursley I."/>
            <person name="Horton D.L."/>
            <person name="Alikhan N.F."/>
            <person name="Baker D."/>
            <person name="Gharbi K."/>
            <person name="Hall N."/>
            <person name="Watson M."/>
            <person name="Adriaenssens E.M."/>
            <person name="Foster-Nyarko E."/>
            <person name="Jarju S."/>
            <person name="Secka A."/>
            <person name="Antonio M."/>
            <person name="Oren A."/>
            <person name="Chaudhuri R.R."/>
            <person name="La Ragione R."/>
            <person name="Hildebrand F."/>
            <person name="Pallen M.J."/>
        </authorList>
    </citation>
    <scope>NUCLEOTIDE SEQUENCE</scope>
    <source>
        <strain evidence="2">ChiHjej12B11-24981</strain>
    </source>
</reference>
<accession>A0A9D2A8K1</accession>
<dbReference type="Gene3D" id="3.40.50.2000">
    <property type="entry name" value="Glycogen Phosphorylase B"/>
    <property type="match status" value="2"/>
</dbReference>
<comment type="caution">
    <text evidence="2">The sequence shown here is derived from an EMBL/GenBank/DDBJ whole genome shotgun (WGS) entry which is preliminary data.</text>
</comment>
<feature type="domain" description="Glycosyl transferase family 1" evidence="1">
    <location>
        <begin position="4"/>
        <end position="103"/>
    </location>
</feature>
<dbReference type="GO" id="GO:0016757">
    <property type="term" value="F:glycosyltransferase activity"/>
    <property type="evidence" value="ECO:0007669"/>
    <property type="project" value="InterPro"/>
</dbReference>
<sequence length="131" mass="14591">PYIHLLGRKGDVRSYFAMSDIGLLPSYFKGESFPLVLIESLMSGTPVIASDIGEIRNMLTNEAGEMAGIVFSLNDGKVPVDVLAQHIRELASNEALYQKLKANIPSIVQKFDIYNTARQYLKVYEEALHSK</sequence>
<dbReference type="Pfam" id="PF00534">
    <property type="entry name" value="Glycos_transf_1"/>
    <property type="match status" value="1"/>
</dbReference>
<organism evidence="2 3">
    <name type="scientific">Candidatus Bacteroides merdipullorum</name>
    <dbReference type="NCBI Taxonomy" id="2838474"/>
    <lineage>
        <taxon>Bacteria</taxon>
        <taxon>Pseudomonadati</taxon>
        <taxon>Bacteroidota</taxon>
        <taxon>Bacteroidia</taxon>
        <taxon>Bacteroidales</taxon>
        <taxon>Bacteroidaceae</taxon>
        <taxon>Bacteroides</taxon>
    </lineage>
</organism>
<dbReference type="SUPFAM" id="SSF53756">
    <property type="entry name" value="UDP-Glycosyltransferase/glycogen phosphorylase"/>
    <property type="match status" value="1"/>
</dbReference>
<evidence type="ECO:0000313" key="3">
    <source>
        <dbReference type="Proteomes" id="UP000824023"/>
    </source>
</evidence>
<dbReference type="EMBL" id="DXCK01000067">
    <property type="protein sequence ID" value="HIZ01560.1"/>
    <property type="molecule type" value="Genomic_DNA"/>
</dbReference>
<reference evidence="2" key="2">
    <citation type="submission" date="2021-04" db="EMBL/GenBank/DDBJ databases">
        <authorList>
            <person name="Gilroy R."/>
        </authorList>
    </citation>
    <scope>NUCLEOTIDE SEQUENCE</scope>
    <source>
        <strain evidence="2">ChiHjej12B11-24981</strain>
    </source>
</reference>
<protein>
    <submittedName>
        <fullName evidence="2">Glycosyltransferase family 4 protein</fullName>
    </submittedName>
</protein>
<dbReference type="Proteomes" id="UP000824023">
    <property type="component" value="Unassembled WGS sequence"/>
</dbReference>
<feature type="non-terminal residue" evidence="2">
    <location>
        <position position="1"/>
    </location>
</feature>
<dbReference type="InterPro" id="IPR001296">
    <property type="entry name" value="Glyco_trans_1"/>
</dbReference>